<dbReference type="Proteomes" id="UP000244893">
    <property type="component" value="Unassembled WGS sequence"/>
</dbReference>
<feature type="transmembrane region" description="Helical" evidence="1">
    <location>
        <begin position="21"/>
        <end position="46"/>
    </location>
</feature>
<keyword evidence="1" id="KW-0812">Transmembrane</keyword>
<comment type="caution">
    <text evidence="2">The sequence shown here is derived from an EMBL/GenBank/DDBJ whole genome shotgun (WGS) entry which is preliminary data.</text>
</comment>
<dbReference type="EMBL" id="QEOP01000001">
    <property type="protein sequence ID" value="PVZ96197.1"/>
    <property type="molecule type" value="Genomic_DNA"/>
</dbReference>
<evidence type="ECO:0008006" key="4">
    <source>
        <dbReference type="Google" id="ProtNLM"/>
    </source>
</evidence>
<keyword evidence="3" id="KW-1185">Reference proteome</keyword>
<name>A0A2V1HZ27_9MICO</name>
<organism evidence="2 3">
    <name type="scientific">Amnibacterium flavum</name>
    <dbReference type="NCBI Taxonomy" id="2173173"/>
    <lineage>
        <taxon>Bacteria</taxon>
        <taxon>Bacillati</taxon>
        <taxon>Actinomycetota</taxon>
        <taxon>Actinomycetes</taxon>
        <taxon>Micrococcales</taxon>
        <taxon>Microbacteriaceae</taxon>
        <taxon>Amnibacterium</taxon>
    </lineage>
</organism>
<protein>
    <recommendedName>
        <fullName evidence="4">DUF2993 domain-containing protein</fullName>
    </recommendedName>
</protein>
<evidence type="ECO:0000313" key="3">
    <source>
        <dbReference type="Proteomes" id="UP000244893"/>
    </source>
</evidence>
<sequence>MSADEAARPVRYRDAKPRQRFWFRVVVIVMSIVVLGVLLVVADMLIRGYAEDRVSSEVEKSLPTSVEGDVTTMIDGPSIITQLIGGRLDQVHLTSDDLTVQGFPVVAAIDLTGVPTDTSKPIESATGTFTLGQETVAGLMAASGIEGDIALGAGGLSYTTGTAFLGQNIDVTIQTRPVLDSGRMVFRADSAQLSLAGFDFDATALLDRVVPNGLSVCVAQYLPADVSLDAVDIVGDEAVIDLSATDLVLDESALARTGVCN</sequence>
<dbReference type="OrthoDB" id="5116168at2"/>
<gene>
    <name evidence="2" type="ORF">DDQ50_07180</name>
</gene>
<dbReference type="InterPro" id="IPR021373">
    <property type="entry name" value="DUF2993"/>
</dbReference>
<dbReference type="RefSeq" id="WP_116755931.1">
    <property type="nucleotide sequence ID" value="NZ_JBHUEX010000001.1"/>
</dbReference>
<proteinExistence type="predicted"/>
<evidence type="ECO:0000313" key="2">
    <source>
        <dbReference type="EMBL" id="PVZ96197.1"/>
    </source>
</evidence>
<accession>A0A2V1HZ27</accession>
<keyword evidence="1" id="KW-1133">Transmembrane helix</keyword>
<dbReference type="AlphaFoldDB" id="A0A2V1HZ27"/>
<reference evidence="2 3" key="1">
    <citation type="submission" date="2018-05" db="EMBL/GenBank/DDBJ databases">
        <title>Amnibacterium sp. M8JJ-5, whole genome shotgun sequence.</title>
        <authorList>
            <person name="Tuo L."/>
        </authorList>
    </citation>
    <scope>NUCLEOTIDE SEQUENCE [LARGE SCALE GENOMIC DNA]</scope>
    <source>
        <strain evidence="2 3">M8JJ-5</strain>
    </source>
</reference>
<dbReference type="Pfam" id="PF11209">
    <property type="entry name" value="LmeA"/>
    <property type="match status" value="1"/>
</dbReference>
<keyword evidence="1" id="KW-0472">Membrane</keyword>
<evidence type="ECO:0000256" key="1">
    <source>
        <dbReference type="SAM" id="Phobius"/>
    </source>
</evidence>